<organism evidence="1 2">
    <name type="scientific">Dryococelus australis</name>
    <dbReference type="NCBI Taxonomy" id="614101"/>
    <lineage>
        <taxon>Eukaryota</taxon>
        <taxon>Metazoa</taxon>
        <taxon>Ecdysozoa</taxon>
        <taxon>Arthropoda</taxon>
        <taxon>Hexapoda</taxon>
        <taxon>Insecta</taxon>
        <taxon>Pterygota</taxon>
        <taxon>Neoptera</taxon>
        <taxon>Polyneoptera</taxon>
        <taxon>Phasmatodea</taxon>
        <taxon>Verophasmatodea</taxon>
        <taxon>Anareolatae</taxon>
        <taxon>Phasmatidae</taxon>
        <taxon>Eurycanthinae</taxon>
        <taxon>Dryococelus</taxon>
    </lineage>
</organism>
<protein>
    <submittedName>
        <fullName evidence="1">Uncharacterized protein</fullName>
    </submittedName>
</protein>
<evidence type="ECO:0000313" key="1">
    <source>
        <dbReference type="EMBL" id="KAJ8888536.1"/>
    </source>
</evidence>
<evidence type="ECO:0000313" key="2">
    <source>
        <dbReference type="Proteomes" id="UP001159363"/>
    </source>
</evidence>
<accession>A0ABQ9HVX6</accession>
<dbReference type="EMBL" id="JARBHB010000003">
    <property type="protein sequence ID" value="KAJ8888536.1"/>
    <property type="molecule type" value="Genomic_DNA"/>
</dbReference>
<sequence>MRLKSRSRHFTSLPRPRPTACCDTADSSRQVTSASLFFVVASVKIQTMLLGKRQVVVRLDVVTLLVIREIETRQYLSTFFPDRSKFPKEFSNWLEFCKRKNFTAGPGACL</sequence>
<gene>
    <name evidence="1" type="ORF">PR048_008027</name>
</gene>
<proteinExistence type="predicted"/>
<keyword evidence="2" id="KW-1185">Reference proteome</keyword>
<dbReference type="Proteomes" id="UP001159363">
    <property type="component" value="Chromosome 3"/>
</dbReference>
<comment type="caution">
    <text evidence="1">The sequence shown here is derived from an EMBL/GenBank/DDBJ whole genome shotgun (WGS) entry which is preliminary data.</text>
</comment>
<name>A0ABQ9HVX6_9NEOP</name>
<reference evidence="1 2" key="1">
    <citation type="submission" date="2023-02" db="EMBL/GenBank/DDBJ databases">
        <title>LHISI_Scaffold_Assembly.</title>
        <authorList>
            <person name="Stuart O.P."/>
            <person name="Cleave R."/>
            <person name="Magrath M.J.L."/>
            <person name="Mikheyev A.S."/>
        </authorList>
    </citation>
    <scope>NUCLEOTIDE SEQUENCE [LARGE SCALE GENOMIC DNA]</scope>
    <source>
        <strain evidence="1">Daus_M_001</strain>
        <tissue evidence="1">Leg muscle</tissue>
    </source>
</reference>